<accession>A0A4R6DUV9</accession>
<comment type="caution">
    <text evidence="9">The sequence shown here is derived from an EMBL/GenBank/DDBJ whole genome shotgun (WGS) entry which is preliminary data.</text>
</comment>
<organism evidence="9 10">
    <name type="scientific">Scandinavium goeteborgense</name>
    <dbReference type="NCBI Taxonomy" id="1851514"/>
    <lineage>
        <taxon>Bacteria</taxon>
        <taxon>Pseudomonadati</taxon>
        <taxon>Pseudomonadota</taxon>
        <taxon>Gammaproteobacteria</taxon>
        <taxon>Enterobacterales</taxon>
        <taxon>Enterobacteriaceae</taxon>
        <taxon>Scandinavium</taxon>
    </lineage>
</organism>
<dbReference type="InterPro" id="IPR025202">
    <property type="entry name" value="PLD-like_dom"/>
</dbReference>
<keyword evidence="6" id="KW-0443">Lipid metabolism</keyword>
<dbReference type="InterPro" id="IPR001736">
    <property type="entry name" value="PLipase_D/transphosphatidylase"/>
</dbReference>
<dbReference type="GO" id="GO:0016042">
    <property type="term" value="P:lipid catabolic process"/>
    <property type="evidence" value="ECO:0007669"/>
    <property type="project" value="UniProtKB-KW"/>
</dbReference>
<dbReference type="SUPFAM" id="SSF56024">
    <property type="entry name" value="Phospholipase D/nuclease"/>
    <property type="match status" value="1"/>
</dbReference>
<keyword evidence="10" id="KW-1185">Reference proteome</keyword>
<comment type="catalytic activity">
    <reaction evidence="1">
        <text>a 1,2-diacyl-sn-glycero-3-phosphocholine + H2O = a 1,2-diacyl-sn-glycero-3-phosphate + choline + H(+)</text>
        <dbReference type="Rhea" id="RHEA:14445"/>
        <dbReference type="ChEBI" id="CHEBI:15354"/>
        <dbReference type="ChEBI" id="CHEBI:15377"/>
        <dbReference type="ChEBI" id="CHEBI:15378"/>
        <dbReference type="ChEBI" id="CHEBI:57643"/>
        <dbReference type="ChEBI" id="CHEBI:58608"/>
        <dbReference type="EC" id="3.1.4.4"/>
    </reaction>
</comment>
<dbReference type="Pfam" id="PF13091">
    <property type="entry name" value="PLDc_2"/>
    <property type="match status" value="1"/>
</dbReference>
<name>A0A4R6DUV9_SCAGO</name>
<dbReference type="Proteomes" id="UP000295530">
    <property type="component" value="Unassembled WGS sequence"/>
</dbReference>
<dbReference type="OrthoDB" id="5294698at2"/>
<dbReference type="GO" id="GO:0006793">
    <property type="term" value="P:phosphorus metabolic process"/>
    <property type="evidence" value="ECO:0007669"/>
    <property type="project" value="UniProtKB-ARBA"/>
</dbReference>
<evidence type="ECO:0000256" key="3">
    <source>
        <dbReference type="ARBA" id="ARBA00012027"/>
    </source>
</evidence>
<dbReference type="PANTHER" id="PTHR43856:SF1">
    <property type="entry name" value="MITOCHONDRIAL CARDIOLIPIN HYDROLASE"/>
    <property type="match status" value="1"/>
</dbReference>
<dbReference type="GO" id="GO:0004630">
    <property type="term" value="F:phospholipase D activity"/>
    <property type="evidence" value="ECO:0007669"/>
    <property type="project" value="UniProtKB-EC"/>
</dbReference>
<evidence type="ECO:0000313" key="10">
    <source>
        <dbReference type="Proteomes" id="UP000295530"/>
    </source>
</evidence>
<keyword evidence="7" id="KW-0732">Signal</keyword>
<evidence type="ECO:0000256" key="2">
    <source>
        <dbReference type="ARBA" id="ARBA00008664"/>
    </source>
</evidence>
<evidence type="ECO:0000256" key="1">
    <source>
        <dbReference type="ARBA" id="ARBA00000798"/>
    </source>
</evidence>
<dbReference type="EC" id="3.1.4.4" evidence="3"/>
<evidence type="ECO:0000313" key="9">
    <source>
        <dbReference type="EMBL" id="TDN48088.1"/>
    </source>
</evidence>
<dbReference type="PROSITE" id="PS50035">
    <property type="entry name" value="PLD"/>
    <property type="match status" value="1"/>
</dbReference>
<evidence type="ECO:0000256" key="5">
    <source>
        <dbReference type="ARBA" id="ARBA00022963"/>
    </source>
</evidence>
<dbReference type="Gene3D" id="3.30.870.10">
    <property type="entry name" value="Endonuclease Chain A"/>
    <property type="match status" value="1"/>
</dbReference>
<keyword evidence="4" id="KW-0378">Hydrolase</keyword>
<comment type="similarity">
    <text evidence="2">Belongs to the phospholipase D family.</text>
</comment>
<dbReference type="InterPro" id="IPR051406">
    <property type="entry name" value="PLD_domain"/>
</dbReference>
<evidence type="ECO:0000256" key="7">
    <source>
        <dbReference type="SAM" id="SignalP"/>
    </source>
</evidence>
<dbReference type="GO" id="GO:0016891">
    <property type="term" value="F:RNA endonuclease activity producing 5'-phosphomonoesters, hydrolytic mechanism"/>
    <property type="evidence" value="ECO:0007669"/>
    <property type="project" value="TreeGrafter"/>
</dbReference>
<reference evidence="9 10" key="1">
    <citation type="submission" date="2019-03" db="EMBL/GenBank/DDBJ databases">
        <title>Genomic analyses of the natural microbiome of Caenorhabditis elegans.</title>
        <authorList>
            <person name="Samuel B."/>
        </authorList>
    </citation>
    <scope>NUCLEOTIDE SEQUENCE [LARGE SCALE GENOMIC DNA]</scope>
    <source>
        <strain evidence="9 10">BIGb0156</strain>
    </source>
</reference>
<dbReference type="CDD" id="cd09170">
    <property type="entry name" value="PLDc_Nuc"/>
    <property type="match status" value="1"/>
</dbReference>
<dbReference type="EMBL" id="SNVX01000028">
    <property type="protein sequence ID" value="TDN48088.1"/>
    <property type="molecule type" value="Genomic_DNA"/>
</dbReference>
<feature type="signal peptide" evidence="7">
    <location>
        <begin position="1"/>
        <end position="20"/>
    </location>
</feature>
<evidence type="ECO:0000256" key="6">
    <source>
        <dbReference type="ARBA" id="ARBA00023098"/>
    </source>
</evidence>
<dbReference type="RefSeq" id="WP_133462483.1">
    <property type="nucleotide sequence ID" value="NZ_SNVX01000028.1"/>
</dbReference>
<protein>
    <recommendedName>
        <fullName evidence="3">phospholipase D</fullName>
        <ecNumber evidence="3">3.1.4.4</ecNumber>
    </recommendedName>
</protein>
<evidence type="ECO:0000259" key="8">
    <source>
        <dbReference type="PROSITE" id="PS50035"/>
    </source>
</evidence>
<proteinExistence type="inferred from homology"/>
<feature type="domain" description="PLD phosphodiesterase" evidence="8">
    <location>
        <begin position="110"/>
        <end position="137"/>
    </location>
</feature>
<dbReference type="AlphaFoldDB" id="A0A4R6DUV9"/>
<gene>
    <name evidence="9" type="ORF">EC847_12839</name>
</gene>
<sequence length="176" mass="19217">MKRPLWFFIVLSVAAAPALAEESPAISVGFSPSSNHDALNVVLNTINDAKKSIDVAAYVFTSKPVARALVEAKGKGIFVRVVADEKSNKNKYTAVTYLANHGIPVRLNNRYSIMHNKTIVADGHTVQTGSFNYTSSADKSNAENAIAIKNVPELASQYEAEFNRLWDESTPLKANY</sequence>
<feature type="chain" id="PRO_5020861410" description="phospholipase D" evidence="7">
    <location>
        <begin position="21"/>
        <end position="176"/>
    </location>
</feature>
<evidence type="ECO:0000256" key="4">
    <source>
        <dbReference type="ARBA" id="ARBA00022801"/>
    </source>
</evidence>
<dbReference type="PANTHER" id="PTHR43856">
    <property type="entry name" value="CARDIOLIPIN HYDROLASE"/>
    <property type="match status" value="1"/>
</dbReference>
<keyword evidence="5" id="KW-0442">Lipid degradation</keyword>